<dbReference type="PANTHER" id="PTHR21402">
    <property type="entry name" value="GAMETOCYTE SPECIFIC FACTOR 1-RELATED"/>
    <property type="match status" value="1"/>
</dbReference>
<dbReference type="InterPro" id="IPR036236">
    <property type="entry name" value="Znf_C2H2_sf"/>
</dbReference>
<name>A0ABR1AFV5_POLSC</name>
<gene>
    <name evidence="5" type="ORF">RUM44_002816</name>
</gene>
<dbReference type="PROSITE" id="PS51800">
    <property type="entry name" value="ZF_CHHC_U11_48K"/>
    <property type="match status" value="2"/>
</dbReference>
<dbReference type="Proteomes" id="UP001359485">
    <property type="component" value="Unassembled WGS sequence"/>
</dbReference>
<sequence>MNEEFMHCPYNFAHVLLKHRMAAHLIKCRKQYVGNEFATCPFNSTHDVPAPELEFHIDNCRDRRKLDSVLYATDDISNCKPHESFHVDLPPSDENWDMEQFSTASYLDVKNKVIEKQPLFRVPVGLTKSKRKIFLHEEEKRFENLSENGSN</sequence>
<keyword evidence="2" id="KW-0863">Zinc-finger</keyword>
<organism evidence="5 6">
    <name type="scientific">Polyplax serrata</name>
    <name type="common">Common mouse louse</name>
    <dbReference type="NCBI Taxonomy" id="468196"/>
    <lineage>
        <taxon>Eukaryota</taxon>
        <taxon>Metazoa</taxon>
        <taxon>Ecdysozoa</taxon>
        <taxon>Arthropoda</taxon>
        <taxon>Hexapoda</taxon>
        <taxon>Insecta</taxon>
        <taxon>Pterygota</taxon>
        <taxon>Neoptera</taxon>
        <taxon>Paraneoptera</taxon>
        <taxon>Psocodea</taxon>
        <taxon>Troctomorpha</taxon>
        <taxon>Phthiraptera</taxon>
        <taxon>Anoplura</taxon>
        <taxon>Polyplacidae</taxon>
        <taxon>Polyplax</taxon>
    </lineage>
</organism>
<dbReference type="EMBL" id="JAWJWF010000050">
    <property type="protein sequence ID" value="KAK6618364.1"/>
    <property type="molecule type" value="Genomic_DNA"/>
</dbReference>
<evidence type="ECO:0000313" key="6">
    <source>
        <dbReference type="Proteomes" id="UP001359485"/>
    </source>
</evidence>
<evidence type="ECO:0000313" key="5">
    <source>
        <dbReference type="EMBL" id="KAK6618364.1"/>
    </source>
</evidence>
<keyword evidence="1" id="KW-0479">Metal-binding</keyword>
<dbReference type="InterPro" id="IPR051591">
    <property type="entry name" value="UPF0224_FAM112_RNA_Proc"/>
</dbReference>
<accession>A0ABR1AFV5</accession>
<evidence type="ECO:0000259" key="4">
    <source>
        <dbReference type="PROSITE" id="PS51800"/>
    </source>
</evidence>
<reference evidence="5 6" key="1">
    <citation type="submission" date="2023-09" db="EMBL/GenBank/DDBJ databases">
        <title>Genomes of two closely related lineages of the louse Polyplax serrata with different host specificities.</title>
        <authorList>
            <person name="Martinu J."/>
            <person name="Tarabai H."/>
            <person name="Stefka J."/>
            <person name="Hypsa V."/>
        </authorList>
    </citation>
    <scope>NUCLEOTIDE SEQUENCE [LARGE SCALE GENOMIC DNA]</scope>
    <source>
        <strain evidence="5">98ZLc_SE</strain>
    </source>
</reference>
<evidence type="ECO:0000256" key="2">
    <source>
        <dbReference type="ARBA" id="ARBA00022771"/>
    </source>
</evidence>
<feature type="domain" description="CHHC U11-48K-type" evidence="4">
    <location>
        <begin position="37"/>
        <end position="64"/>
    </location>
</feature>
<dbReference type="Pfam" id="PF05253">
    <property type="entry name" value="zf-U11-48K"/>
    <property type="match status" value="2"/>
</dbReference>
<proteinExistence type="predicted"/>
<dbReference type="SUPFAM" id="SSF57667">
    <property type="entry name" value="beta-beta-alpha zinc fingers"/>
    <property type="match status" value="2"/>
</dbReference>
<feature type="domain" description="CHHC U11-48K-type" evidence="4">
    <location>
        <begin position="5"/>
        <end position="32"/>
    </location>
</feature>
<dbReference type="InterPro" id="IPR022776">
    <property type="entry name" value="TRM13/UPF0224_CHHC_Znf_dom"/>
</dbReference>
<dbReference type="PANTHER" id="PTHR21402:SF5">
    <property type="entry name" value="GAMETOCYTE SPECIFIC FACTOR 1"/>
    <property type="match status" value="1"/>
</dbReference>
<evidence type="ECO:0000256" key="1">
    <source>
        <dbReference type="ARBA" id="ARBA00022723"/>
    </source>
</evidence>
<keyword evidence="3" id="KW-0862">Zinc</keyword>
<protein>
    <recommendedName>
        <fullName evidence="4">CHHC U11-48K-type domain-containing protein</fullName>
    </recommendedName>
</protein>
<comment type="caution">
    <text evidence="5">The sequence shown here is derived from an EMBL/GenBank/DDBJ whole genome shotgun (WGS) entry which is preliminary data.</text>
</comment>
<evidence type="ECO:0000256" key="3">
    <source>
        <dbReference type="ARBA" id="ARBA00022833"/>
    </source>
</evidence>
<keyword evidence="6" id="KW-1185">Reference proteome</keyword>